<evidence type="ECO:0000256" key="4">
    <source>
        <dbReference type="ARBA" id="ARBA00022679"/>
    </source>
</evidence>
<reference evidence="8 9" key="2">
    <citation type="submission" date="2020-08" db="EMBL/GenBank/DDBJ databases">
        <authorList>
            <person name="Partida-Martinez L."/>
            <person name="Huntemann M."/>
            <person name="Clum A."/>
            <person name="Wang J."/>
            <person name="Palaniappan K."/>
            <person name="Ritter S."/>
            <person name="Chen I.-M."/>
            <person name="Stamatis D."/>
            <person name="Reddy T."/>
            <person name="O'Malley R."/>
            <person name="Daum C."/>
            <person name="Shapiro N."/>
            <person name="Ivanova N."/>
            <person name="Kyrpides N."/>
            <person name="Woyke T."/>
        </authorList>
    </citation>
    <scope>NUCLEOTIDE SEQUENCE [LARGE SCALE GENOMIC DNA]</scope>
    <source>
        <strain evidence="8 9">AS2.23</strain>
    </source>
</reference>
<dbReference type="HAMAP" id="MF_01023">
    <property type="entry name" value="HisC_aminotrans_2"/>
    <property type="match status" value="1"/>
</dbReference>
<organism evidence="8 9">
    <name type="scientific">Kineococcus radiotolerans</name>
    <dbReference type="NCBI Taxonomy" id="131568"/>
    <lineage>
        <taxon>Bacteria</taxon>
        <taxon>Bacillati</taxon>
        <taxon>Actinomycetota</taxon>
        <taxon>Actinomycetes</taxon>
        <taxon>Kineosporiales</taxon>
        <taxon>Kineosporiaceae</taxon>
        <taxon>Kineococcus</taxon>
    </lineage>
</organism>
<dbReference type="InterPro" id="IPR004839">
    <property type="entry name" value="Aminotransferase_I/II_large"/>
</dbReference>
<evidence type="ECO:0000256" key="3">
    <source>
        <dbReference type="ARBA" id="ARBA00022576"/>
    </source>
</evidence>
<reference evidence="8 9" key="1">
    <citation type="submission" date="2020-08" db="EMBL/GenBank/DDBJ databases">
        <title>The Agave Microbiome: Exploring the role of microbial communities in plant adaptations to desert environments.</title>
        <authorList>
            <person name="Partida-Martinez L.P."/>
        </authorList>
    </citation>
    <scope>NUCLEOTIDE SEQUENCE [LARGE SCALE GENOMIC DNA]</scope>
    <source>
        <strain evidence="8 9">AS2.23</strain>
    </source>
</reference>
<comment type="subunit">
    <text evidence="2 6">Homodimer.</text>
</comment>
<evidence type="ECO:0000259" key="7">
    <source>
        <dbReference type="Pfam" id="PF00155"/>
    </source>
</evidence>
<dbReference type="InterPro" id="IPR015422">
    <property type="entry name" value="PyrdxlP-dep_Trfase_small"/>
</dbReference>
<dbReference type="InterPro" id="IPR015424">
    <property type="entry name" value="PyrdxlP-dep_Trfase"/>
</dbReference>
<dbReference type="NCBIfam" id="TIGR01141">
    <property type="entry name" value="hisC"/>
    <property type="match status" value="1"/>
</dbReference>
<dbReference type="GO" id="GO:0030170">
    <property type="term" value="F:pyridoxal phosphate binding"/>
    <property type="evidence" value="ECO:0007669"/>
    <property type="project" value="UniProtKB-UniRule"/>
</dbReference>
<dbReference type="SUPFAM" id="SSF53383">
    <property type="entry name" value="PLP-dependent transferases"/>
    <property type="match status" value="1"/>
</dbReference>
<dbReference type="CDD" id="cd00609">
    <property type="entry name" value="AAT_like"/>
    <property type="match status" value="1"/>
</dbReference>
<dbReference type="NCBIfam" id="NF002878">
    <property type="entry name" value="PRK03321.1"/>
    <property type="match status" value="1"/>
</dbReference>
<dbReference type="Gene3D" id="3.40.640.10">
    <property type="entry name" value="Type I PLP-dependent aspartate aminotransferase-like (Major domain)"/>
    <property type="match status" value="1"/>
</dbReference>
<dbReference type="EC" id="2.6.1.57" evidence="6"/>
<dbReference type="AlphaFoldDB" id="A0A7W4TQ61"/>
<feature type="modified residue" description="N6-(pyridoxal phosphate)lysine" evidence="6">
    <location>
        <position position="229"/>
    </location>
</feature>
<dbReference type="EMBL" id="JACHVY010000003">
    <property type="protein sequence ID" value="MBB2902637.1"/>
    <property type="molecule type" value="Genomic_DNA"/>
</dbReference>
<dbReference type="InterPro" id="IPR024892">
    <property type="entry name" value="ArAT"/>
</dbReference>
<dbReference type="PANTHER" id="PTHR43643:SF3">
    <property type="entry name" value="HISTIDINOL-PHOSPHATE AMINOTRANSFERASE"/>
    <property type="match status" value="1"/>
</dbReference>
<evidence type="ECO:0000256" key="6">
    <source>
        <dbReference type="HAMAP-Rule" id="MF_01513"/>
    </source>
</evidence>
<evidence type="ECO:0000256" key="1">
    <source>
        <dbReference type="ARBA" id="ARBA00001933"/>
    </source>
</evidence>
<keyword evidence="3 6" id="KW-0032">Aminotransferase</keyword>
<comment type="cofactor">
    <cofactor evidence="1 6">
        <name>pyridoxal 5'-phosphate</name>
        <dbReference type="ChEBI" id="CHEBI:597326"/>
    </cofactor>
</comment>
<evidence type="ECO:0000256" key="2">
    <source>
        <dbReference type="ARBA" id="ARBA00011738"/>
    </source>
</evidence>
<dbReference type="PANTHER" id="PTHR43643">
    <property type="entry name" value="HISTIDINOL-PHOSPHATE AMINOTRANSFERASE 2"/>
    <property type="match status" value="1"/>
</dbReference>
<keyword evidence="5 6" id="KW-0663">Pyridoxal phosphate</keyword>
<dbReference type="InterPro" id="IPR005861">
    <property type="entry name" value="HisP_aminotrans"/>
</dbReference>
<sequence>MTTTPSTPAVPRLRANMAGVPAYVAGKPAVARAGLEVFKLSSNENPFPPLPSVLTAIARAAATVNRYPDPTAGAMLAAVATRWGVGVEDLATATGSVRLLAQLAEITCAPGDEVVYAWRAFEAYPITAAIADATAVEVPLTADARHDLPAMLAAITERTRLVILCSPNNPTGPALRRGELERFLAAVPRDVLVVLDEAYREFVDDPEVPDGVELWREHPNLVVLRTFSKAYGLAGLRVGVALAHPEVASTLRRSATPFGVSAIAQAAVVASLQTAAEAELLERVATLVAERNRVVAGLREQGWDVPDAQGNFLWLPVGERAVELAGAFGAEGLAVRPFAGAGIRVTVAETAANDRLLRVAATLLAPGQRAAADVSS</sequence>
<comment type="catalytic activity">
    <reaction evidence="6">
        <text>an aromatic L-alpha-amino acid + 2-oxoglutarate = an aromatic oxo-acid + L-glutamate</text>
        <dbReference type="Rhea" id="RHEA:17533"/>
        <dbReference type="ChEBI" id="CHEBI:16810"/>
        <dbReference type="ChEBI" id="CHEBI:29985"/>
        <dbReference type="ChEBI" id="CHEBI:73309"/>
        <dbReference type="ChEBI" id="CHEBI:84824"/>
        <dbReference type="EC" id="2.6.1.57"/>
    </reaction>
</comment>
<gene>
    <name evidence="6" type="primary">pat</name>
    <name evidence="8" type="ORF">FHR75_003468</name>
</gene>
<dbReference type="InterPro" id="IPR050106">
    <property type="entry name" value="HistidinolP_aminotransfase"/>
</dbReference>
<dbReference type="GO" id="GO:0000105">
    <property type="term" value="P:L-histidine biosynthetic process"/>
    <property type="evidence" value="ECO:0007669"/>
    <property type="project" value="InterPro"/>
</dbReference>
<dbReference type="InterPro" id="IPR001917">
    <property type="entry name" value="Aminotrans_II_pyridoxalP_BS"/>
</dbReference>
<evidence type="ECO:0000313" key="8">
    <source>
        <dbReference type="EMBL" id="MBB2902637.1"/>
    </source>
</evidence>
<dbReference type="HAMAP" id="MF_01513">
    <property type="entry name" value="Phe_aminotrans_2"/>
    <property type="match status" value="1"/>
</dbReference>
<dbReference type="GO" id="GO:0004400">
    <property type="term" value="F:histidinol-phosphate transaminase activity"/>
    <property type="evidence" value="ECO:0007669"/>
    <property type="project" value="InterPro"/>
</dbReference>
<dbReference type="Proteomes" id="UP000533269">
    <property type="component" value="Unassembled WGS sequence"/>
</dbReference>
<dbReference type="GO" id="GO:0008793">
    <property type="term" value="F:aromatic-amino-acid transaminase activity"/>
    <property type="evidence" value="ECO:0007669"/>
    <property type="project" value="UniProtKB-UniRule"/>
</dbReference>
<dbReference type="Gene3D" id="3.90.1150.10">
    <property type="entry name" value="Aspartate Aminotransferase, domain 1"/>
    <property type="match status" value="1"/>
</dbReference>
<accession>A0A7W4TQ61</accession>
<comment type="caution">
    <text evidence="8">The sequence shown here is derived from an EMBL/GenBank/DDBJ whole genome shotgun (WGS) entry which is preliminary data.</text>
</comment>
<proteinExistence type="inferred from homology"/>
<keyword evidence="4 6" id="KW-0808">Transferase</keyword>
<protein>
    <recommendedName>
        <fullName evidence="6">Aromatic amino acid aminotransferase</fullName>
        <shortName evidence="6">ArAT</shortName>
        <ecNumber evidence="6">2.6.1.57</ecNumber>
    </recommendedName>
</protein>
<feature type="domain" description="Aminotransferase class I/classII large" evidence="7">
    <location>
        <begin position="37"/>
        <end position="354"/>
    </location>
</feature>
<name>A0A7W4TQ61_KINRA</name>
<dbReference type="RefSeq" id="WP_183392357.1">
    <property type="nucleotide sequence ID" value="NZ_JACHVY010000003.1"/>
</dbReference>
<comment type="function">
    <text evidence="6">Aminotransferase that catalyzes the conversion of aromatic amino acids and 2-oxoglutarate into corresponding aromatic oxo acids and L-glutamate.</text>
</comment>
<dbReference type="InterPro" id="IPR015421">
    <property type="entry name" value="PyrdxlP-dep_Trfase_major"/>
</dbReference>
<comment type="similarity">
    <text evidence="6">Belongs to the class-II pyridoxal-phosphate-dependent aminotransferase family.</text>
</comment>
<evidence type="ECO:0000256" key="5">
    <source>
        <dbReference type="ARBA" id="ARBA00022898"/>
    </source>
</evidence>
<dbReference type="PROSITE" id="PS00599">
    <property type="entry name" value="AA_TRANSFER_CLASS_2"/>
    <property type="match status" value="1"/>
</dbReference>
<dbReference type="Pfam" id="PF00155">
    <property type="entry name" value="Aminotran_1_2"/>
    <property type="match status" value="1"/>
</dbReference>
<evidence type="ECO:0000313" key="9">
    <source>
        <dbReference type="Proteomes" id="UP000533269"/>
    </source>
</evidence>